<dbReference type="EMBL" id="CP109535">
    <property type="protein sequence ID" value="WTY96506.1"/>
    <property type="molecule type" value="Genomic_DNA"/>
</dbReference>
<dbReference type="Pfam" id="PF12840">
    <property type="entry name" value="HTH_20"/>
    <property type="match status" value="1"/>
</dbReference>
<dbReference type="InterPro" id="IPR011991">
    <property type="entry name" value="ArsR-like_HTH"/>
</dbReference>
<accession>A0AAU3GU54</accession>
<dbReference type="AlphaFoldDB" id="A0AAU3GU54"/>
<dbReference type="InterPro" id="IPR036390">
    <property type="entry name" value="WH_DNA-bd_sf"/>
</dbReference>
<proteinExistence type="predicted"/>
<gene>
    <name evidence="1" type="ORF">OG626_17105</name>
</gene>
<dbReference type="CDD" id="cd00090">
    <property type="entry name" value="HTH_ARSR"/>
    <property type="match status" value="1"/>
</dbReference>
<name>A0AAU3GU54_9ACTN</name>
<organism evidence="1">
    <name type="scientific">Streptomyces sp. NBC_01401</name>
    <dbReference type="NCBI Taxonomy" id="2903854"/>
    <lineage>
        <taxon>Bacteria</taxon>
        <taxon>Bacillati</taxon>
        <taxon>Actinomycetota</taxon>
        <taxon>Actinomycetes</taxon>
        <taxon>Kitasatosporales</taxon>
        <taxon>Streptomycetaceae</taxon>
        <taxon>Streptomyces</taxon>
    </lineage>
</organism>
<evidence type="ECO:0000313" key="1">
    <source>
        <dbReference type="EMBL" id="WTY96506.1"/>
    </source>
</evidence>
<sequence>MELEERVAELERRLAVLESAAEAAAEPATGSAKPELGAGDFWALEGLKEQLGHVGEAAADGGVLFTGAVKLPAGERYEWQYGALTVGLLGSTREDRPDWAEAAEPLAALGHPVRLRLLREILGGRRTAAELAELDDTGTTGQIYHHLRLLTGAGWLHTTGRGRYEVPGVRVVPLLVVLTAAWP</sequence>
<reference evidence="1" key="1">
    <citation type="submission" date="2022-10" db="EMBL/GenBank/DDBJ databases">
        <title>The complete genomes of actinobacterial strains from the NBC collection.</title>
        <authorList>
            <person name="Joergensen T.S."/>
            <person name="Alvarez Arevalo M."/>
            <person name="Sterndorff E.B."/>
            <person name="Faurdal D."/>
            <person name="Vuksanovic O."/>
            <person name="Mourched A.-S."/>
            <person name="Charusanti P."/>
            <person name="Shaw S."/>
            <person name="Blin K."/>
            <person name="Weber T."/>
        </authorList>
    </citation>
    <scope>NUCLEOTIDE SEQUENCE</scope>
    <source>
        <strain evidence="1">NBC_01401</strain>
    </source>
</reference>
<dbReference type="SUPFAM" id="SSF46785">
    <property type="entry name" value="Winged helix' DNA-binding domain"/>
    <property type="match status" value="1"/>
</dbReference>
<dbReference type="Gene3D" id="1.10.10.10">
    <property type="entry name" value="Winged helix-like DNA-binding domain superfamily/Winged helix DNA-binding domain"/>
    <property type="match status" value="1"/>
</dbReference>
<protein>
    <submittedName>
        <fullName evidence="1">Helix-turn-helix domain-containing protein</fullName>
    </submittedName>
</protein>
<dbReference type="InterPro" id="IPR036388">
    <property type="entry name" value="WH-like_DNA-bd_sf"/>
</dbReference>